<evidence type="ECO:0000313" key="1">
    <source>
        <dbReference type="EMBL" id="KAJ6814450.1"/>
    </source>
</evidence>
<evidence type="ECO:0000313" key="2">
    <source>
        <dbReference type="EMBL" id="KAJ6823219.1"/>
    </source>
</evidence>
<protein>
    <submittedName>
        <fullName evidence="3">Uncharacterized protein</fullName>
    </submittedName>
</protein>
<reference evidence="3" key="2">
    <citation type="submission" date="2023-04" db="EMBL/GenBank/DDBJ databases">
        <authorList>
            <person name="Bruccoleri R.E."/>
            <person name="Oakeley E.J."/>
            <person name="Faust A.-M."/>
            <person name="Dessus-Babus S."/>
            <person name="Altorfer M."/>
            <person name="Burckhardt D."/>
            <person name="Oertli M."/>
            <person name="Naumann U."/>
            <person name="Petersen F."/>
            <person name="Wong J."/>
        </authorList>
    </citation>
    <scope>NUCLEOTIDE SEQUENCE</scope>
    <source>
        <strain evidence="3">GSM-AAB239-AS_SAM_17_03QT</strain>
        <tissue evidence="3">Leaf</tissue>
    </source>
</reference>
<comment type="caution">
    <text evidence="3">The sequence shown here is derived from an EMBL/GenBank/DDBJ whole genome shotgun (WGS) entry which is preliminary data.</text>
</comment>
<organism evidence="3 4">
    <name type="scientific">Iris pallida</name>
    <name type="common">Sweet iris</name>
    <dbReference type="NCBI Taxonomy" id="29817"/>
    <lineage>
        <taxon>Eukaryota</taxon>
        <taxon>Viridiplantae</taxon>
        <taxon>Streptophyta</taxon>
        <taxon>Embryophyta</taxon>
        <taxon>Tracheophyta</taxon>
        <taxon>Spermatophyta</taxon>
        <taxon>Magnoliopsida</taxon>
        <taxon>Liliopsida</taxon>
        <taxon>Asparagales</taxon>
        <taxon>Iridaceae</taxon>
        <taxon>Iridoideae</taxon>
        <taxon>Irideae</taxon>
        <taxon>Iris</taxon>
    </lineage>
</organism>
<proteinExistence type="predicted"/>
<accession>A0AAX6IAZ4</accession>
<dbReference type="EMBL" id="JANAVB010029699">
    <property type="protein sequence ID" value="KAJ6814450.1"/>
    <property type="molecule type" value="Genomic_DNA"/>
</dbReference>
<gene>
    <name evidence="1" type="ORF">M6B38_140840</name>
    <name evidence="3" type="ORF">M6B38_267725</name>
    <name evidence="2" type="ORF">M6B38_384480</name>
</gene>
<sequence length="55" mass="6468">MLTYFGWTCLWLNKCWMCGWMCGWTCGWTCVRCVGSLWCMDNIQFVNIKLGFVGN</sequence>
<dbReference type="AlphaFoldDB" id="A0AAX6IAZ4"/>
<reference evidence="3" key="1">
    <citation type="journal article" date="2023" name="GigaByte">
        <title>Genome assembly of the bearded iris, Iris pallida Lam.</title>
        <authorList>
            <person name="Bruccoleri R.E."/>
            <person name="Oakeley E.J."/>
            <person name="Faust A.M.E."/>
            <person name="Altorfer M."/>
            <person name="Dessus-Babus S."/>
            <person name="Burckhardt D."/>
            <person name="Oertli M."/>
            <person name="Naumann U."/>
            <person name="Petersen F."/>
            <person name="Wong J."/>
        </authorList>
    </citation>
    <scope>NUCLEOTIDE SEQUENCE</scope>
    <source>
        <strain evidence="3">GSM-AAB239-AS_SAM_17_03QT</strain>
    </source>
</reference>
<dbReference type="EMBL" id="JANAVB010023378">
    <property type="protein sequence ID" value="KAJ6823219.1"/>
    <property type="molecule type" value="Genomic_DNA"/>
</dbReference>
<evidence type="ECO:0000313" key="3">
    <source>
        <dbReference type="EMBL" id="KAJ6849585.1"/>
    </source>
</evidence>
<evidence type="ECO:0000313" key="4">
    <source>
        <dbReference type="Proteomes" id="UP001140949"/>
    </source>
</evidence>
<keyword evidence="4" id="KW-1185">Reference proteome</keyword>
<name>A0AAX6IAZ4_IRIPA</name>
<dbReference type="Proteomes" id="UP001140949">
    <property type="component" value="Unassembled WGS sequence"/>
</dbReference>
<dbReference type="EMBL" id="JANAVB010003400">
    <property type="protein sequence ID" value="KAJ6849585.1"/>
    <property type="molecule type" value="Genomic_DNA"/>
</dbReference>